<feature type="compositionally biased region" description="Polar residues" evidence="1">
    <location>
        <begin position="66"/>
        <end position="79"/>
    </location>
</feature>
<feature type="region of interest" description="Disordered" evidence="1">
    <location>
        <begin position="103"/>
        <end position="134"/>
    </location>
</feature>
<accession>A0A1W1CFD2</accession>
<proteinExistence type="predicted"/>
<reference evidence="3" key="1">
    <citation type="submission" date="2016-10" db="EMBL/GenBank/DDBJ databases">
        <authorList>
            <person name="de Groot N.N."/>
        </authorList>
    </citation>
    <scope>NUCLEOTIDE SEQUENCE</scope>
</reference>
<name>A0A1W1CFD2_9ZZZZ</name>
<gene>
    <name evidence="3" type="ORF">MNB_SV-12-1731</name>
</gene>
<sequence length="275" mass="30844">MVDADALSKTEADKFRNLTNPKAQEKYYTELLNSLETNINTLREKGLDSKTAVEATIKEMGDETKANQQQADRINDCGSNQTCVDEEIKKISDELIIDENESAEITNQEDSQTPTSQPTSSPTQGSSKLKKTGQTTSYEQFDDGYYQIGIAPSYSRSGDIVTDNVTGLQWQDDEEVGQVRKTWEEAKSYCSALSVGGQSDWRLPTPKELMMIVDNSKFDSALDSTFVNVTSYRYWSSTSYASDSSYAWIVNFYDGNVHWNSKTNEYSVRCVRGGQ</sequence>
<feature type="region of interest" description="Disordered" evidence="1">
    <location>
        <begin position="58"/>
        <end position="79"/>
    </location>
</feature>
<dbReference type="InterPro" id="IPR011460">
    <property type="entry name" value="Lcl_C"/>
</dbReference>
<dbReference type="PANTHER" id="PTHR35812">
    <property type="entry name" value="LIPOPROTEIN"/>
    <property type="match status" value="1"/>
</dbReference>
<dbReference type="EMBL" id="FPHE01000133">
    <property type="protein sequence ID" value="SFV64435.1"/>
    <property type="molecule type" value="Genomic_DNA"/>
</dbReference>
<evidence type="ECO:0000259" key="2">
    <source>
        <dbReference type="Pfam" id="PF07603"/>
    </source>
</evidence>
<dbReference type="AlphaFoldDB" id="A0A1W1CFD2"/>
<protein>
    <recommendedName>
        <fullName evidence="2">Lcl C-terminal domain-containing protein</fullName>
    </recommendedName>
</protein>
<evidence type="ECO:0000256" key="1">
    <source>
        <dbReference type="SAM" id="MobiDB-lite"/>
    </source>
</evidence>
<feature type="compositionally biased region" description="Low complexity" evidence="1">
    <location>
        <begin position="111"/>
        <end position="127"/>
    </location>
</feature>
<organism evidence="3">
    <name type="scientific">hydrothermal vent metagenome</name>
    <dbReference type="NCBI Taxonomy" id="652676"/>
    <lineage>
        <taxon>unclassified sequences</taxon>
        <taxon>metagenomes</taxon>
        <taxon>ecological metagenomes</taxon>
    </lineage>
</organism>
<feature type="domain" description="Lcl C-terminal" evidence="2">
    <location>
        <begin position="160"/>
        <end position="272"/>
    </location>
</feature>
<dbReference type="Pfam" id="PF07603">
    <property type="entry name" value="Lcl_C"/>
    <property type="match status" value="1"/>
</dbReference>
<dbReference type="PANTHER" id="PTHR35812:SF1">
    <property type="entry name" value="LIPOPROTEIN"/>
    <property type="match status" value="1"/>
</dbReference>
<evidence type="ECO:0000313" key="3">
    <source>
        <dbReference type="EMBL" id="SFV64435.1"/>
    </source>
</evidence>